<dbReference type="OrthoDB" id="190089at2759"/>
<name>A0A9N9SMI0_PHACE</name>
<dbReference type="InterPro" id="IPR011009">
    <property type="entry name" value="Kinase-like_dom_sf"/>
</dbReference>
<dbReference type="SMART" id="SM00587">
    <property type="entry name" value="CHK"/>
    <property type="match status" value="1"/>
</dbReference>
<dbReference type="InterPro" id="IPR015897">
    <property type="entry name" value="CHK_kinase-like"/>
</dbReference>
<organism evidence="2 3">
    <name type="scientific">Phaedon cochleariae</name>
    <name type="common">Mustard beetle</name>
    <dbReference type="NCBI Taxonomy" id="80249"/>
    <lineage>
        <taxon>Eukaryota</taxon>
        <taxon>Metazoa</taxon>
        <taxon>Ecdysozoa</taxon>
        <taxon>Arthropoda</taxon>
        <taxon>Hexapoda</taxon>
        <taxon>Insecta</taxon>
        <taxon>Pterygota</taxon>
        <taxon>Neoptera</taxon>
        <taxon>Endopterygota</taxon>
        <taxon>Coleoptera</taxon>
        <taxon>Polyphaga</taxon>
        <taxon>Cucujiformia</taxon>
        <taxon>Chrysomeloidea</taxon>
        <taxon>Chrysomelidae</taxon>
        <taxon>Chrysomelinae</taxon>
        <taxon>Chrysomelini</taxon>
        <taxon>Phaedon</taxon>
    </lineage>
</organism>
<dbReference type="Pfam" id="PF02958">
    <property type="entry name" value="EcKL"/>
    <property type="match status" value="1"/>
</dbReference>
<evidence type="ECO:0000259" key="1">
    <source>
        <dbReference type="SMART" id="SM00587"/>
    </source>
</evidence>
<evidence type="ECO:0000313" key="2">
    <source>
        <dbReference type="EMBL" id="CAG9825518.1"/>
    </source>
</evidence>
<accession>A0A9N9SMI0</accession>
<dbReference type="PANTHER" id="PTHR11012:SF48">
    <property type="entry name" value="CHK KINASE-LIKE DOMAIN-CONTAINING PROTEIN-RELATED"/>
    <property type="match status" value="1"/>
</dbReference>
<sequence>MDTDGIISRLQCERVLARYFRNSENILTSFLLTPLSNQLDGFIGEQYILKLQYENGKTPNELTFFVKILNGSNRVMFEMSKEMKAFEKESFYYETLLPSMLIKRLDCDYVTRSYFCEPYMIVLENLGESGYRGSGKNVALDFKHCTMCLKTLAKFHAEPILYELYKSQEHGKPYKLTDDYGDVLEDYVMTKVGNGANKFMRCSIKGMLDLIELVPENGVSRSSFKKALQEESNRLLGEEKYSQGFRSTIIHCDLWSNNFLYQYDKRNEIERCKIIDFQTVAYGPPAFDVMSFIQSNTRKSFRDKYQQKLLIYYYDTLSGLLEGKGFQASEILSEQEFRKSSEYFSVPAKIRAIVDRAMTFIPDDKFNEAAQSEETFSRLLFEDRGKVIIEAYESDDKFKDLITEDILELRSMLSV</sequence>
<reference evidence="2" key="2">
    <citation type="submission" date="2022-10" db="EMBL/GenBank/DDBJ databases">
        <authorList>
            <consortium name="ENA_rothamsted_submissions"/>
            <consortium name="culmorum"/>
            <person name="King R."/>
        </authorList>
    </citation>
    <scope>NUCLEOTIDE SEQUENCE</scope>
</reference>
<keyword evidence="3" id="KW-1185">Reference proteome</keyword>
<dbReference type="PANTHER" id="PTHR11012">
    <property type="entry name" value="PROTEIN KINASE-LIKE DOMAIN-CONTAINING"/>
    <property type="match status" value="1"/>
</dbReference>
<dbReference type="AlphaFoldDB" id="A0A9N9SMI0"/>
<gene>
    <name evidence="2" type="ORF">PHAECO_LOCUS12924</name>
</gene>
<evidence type="ECO:0000313" key="3">
    <source>
        <dbReference type="Proteomes" id="UP001153737"/>
    </source>
</evidence>
<dbReference type="InterPro" id="IPR004119">
    <property type="entry name" value="EcKL"/>
</dbReference>
<feature type="domain" description="CHK kinase-like" evidence="1">
    <location>
        <begin position="121"/>
        <end position="323"/>
    </location>
</feature>
<dbReference type="Proteomes" id="UP001153737">
    <property type="component" value="Chromosome 9"/>
</dbReference>
<dbReference type="EMBL" id="OU896715">
    <property type="protein sequence ID" value="CAG9825518.1"/>
    <property type="molecule type" value="Genomic_DNA"/>
</dbReference>
<dbReference type="SUPFAM" id="SSF56112">
    <property type="entry name" value="Protein kinase-like (PK-like)"/>
    <property type="match status" value="1"/>
</dbReference>
<reference evidence="2" key="1">
    <citation type="submission" date="2022-01" db="EMBL/GenBank/DDBJ databases">
        <authorList>
            <person name="King R."/>
        </authorList>
    </citation>
    <scope>NUCLEOTIDE SEQUENCE</scope>
</reference>
<proteinExistence type="predicted"/>
<protein>
    <recommendedName>
        <fullName evidence="1">CHK kinase-like domain-containing protein</fullName>
    </recommendedName>
</protein>
<dbReference type="Gene3D" id="3.90.1200.10">
    <property type="match status" value="1"/>
</dbReference>